<dbReference type="InterPro" id="IPR001452">
    <property type="entry name" value="SH3_domain"/>
</dbReference>
<dbReference type="InterPro" id="IPR043539">
    <property type="entry name" value="Grb2-like"/>
</dbReference>
<feature type="compositionally biased region" description="Basic and acidic residues" evidence="5">
    <location>
        <begin position="145"/>
        <end position="164"/>
    </location>
</feature>
<dbReference type="FunFam" id="3.30.505.10:FF:000070">
    <property type="entry name" value="GRB2-related adapter protein 2"/>
    <property type="match status" value="1"/>
</dbReference>
<evidence type="ECO:0008006" key="10">
    <source>
        <dbReference type="Google" id="ProtNLM"/>
    </source>
</evidence>
<dbReference type="Proteomes" id="UP000694724">
    <property type="component" value="Unplaced"/>
</dbReference>
<dbReference type="Ensembl" id="ENSSSCT00025035880.1">
    <property type="protein sequence ID" value="ENSSSCP00025014978.1"/>
    <property type="gene ID" value="ENSSSCG00025026308.1"/>
</dbReference>
<dbReference type="SUPFAM" id="SSF55550">
    <property type="entry name" value="SH2 domain"/>
    <property type="match status" value="1"/>
</dbReference>
<dbReference type="PANTHER" id="PTHR46037">
    <property type="entry name" value="PROTEIN ENHANCER OF SEVENLESS 2B"/>
    <property type="match status" value="1"/>
</dbReference>
<dbReference type="Gene3D" id="3.30.505.10">
    <property type="entry name" value="SH2 domain"/>
    <property type="match status" value="1"/>
</dbReference>
<dbReference type="SMART" id="SM00252">
    <property type="entry name" value="SH2"/>
    <property type="match status" value="1"/>
</dbReference>
<feature type="compositionally biased region" description="Pro residues" evidence="5">
    <location>
        <begin position="189"/>
        <end position="204"/>
    </location>
</feature>
<dbReference type="PROSITE" id="PS50001">
    <property type="entry name" value="SH2"/>
    <property type="match status" value="1"/>
</dbReference>
<protein>
    <recommendedName>
        <fullName evidence="10">GRB2 related adaptor protein 2</fullName>
    </recommendedName>
</protein>
<evidence type="ECO:0000256" key="2">
    <source>
        <dbReference type="ARBA" id="ARBA00022999"/>
    </source>
</evidence>
<dbReference type="CDD" id="cd09941">
    <property type="entry name" value="SH2_Grb2_like"/>
    <property type="match status" value="1"/>
</dbReference>
<evidence type="ECO:0000256" key="4">
    <source>
        <dbReference type="PROSITE-ProRule" id="PRU00192"/>
    </source>
</evidence>
<reference evidence="8" key="1">
    <citation type="submission" date="2025-05" db="UniProtKB">
        <authorList>
            <consortium name="Ensembl"/>
        </authorList>
    </citation>
    <scope>IDENTIFICATION</scope>
</reference>
<dbReference type="SUPFAM" id="SSF50044">
    <property type="entry name" value="SH3-domain"/>
    <property type="match status" value="1"/>
</dbReference>
<organism evidence="8 9">
    <name type="scientific">Sus scrofa</name>
    <name type="common">Pig</name>
    <dbReference type="NCBI Taxonomy" id="9823"/>
    <lineage>
        <taxon>Eukaryota</taxon>
        <taxon>Metazoa</taxon>
        <taxon>Chordata</taxon>
        <taxon>Craniata</taxon>
        <taxon>Vertebrata</taxon>
        <taxon>Euteleostomi</taxon>
        <taxon>Mammalia</taxon>
        <taxon>Eutheria</taxon>
        <taxon>Laurasiatheria</taxon>
        <taxon>Artiodactyla</taxon>
        <taxon>Suina</taxon>
        <taxon>Suidae</taxon>
        <taxon>Sus</taxon>
    </lineage>
</organism>
<dbReference type="Pfam" id="PF00018">
    <property type="entry name" value="SH3_1"/>
    <property type="match status" value="1"/>
</dbReference>
<sequence>MEAIAKFDFIASGEDELSFQAGDVLKILSNQEEWFKAELGSQEGYVPKNFIDLEFPEWFHEGLSRHQAESLLMGKDVGCFIIRASQSSPGDFSISVRHEDDVQHFKVMRDNKGNYFLWTEKFPSLNKLVDYYRTTSISKQKQIFLRDRTREDQGQRGNSLDRRSQGGLALSGAVGEEIRPAMNRKLSDHPPPPPSQYPPAPLPPQQRYLQQHLQQHHFHQDRRGGSLDINDGHCGLGMGSEMNAALMHRRHTDPVQLQVAGVRGFPSPASMEEAVRSVEKLLGLQERCQTARSPRRGGTNPVGGAAGGGREARVPGGAGPTWNSHPACCSLLAVGPWPVLMSPGCDSSRRRSILAQGNWQPRAVSVGTLHSVCHLKKTKSRLLMQGG</sequence>
<evidence type="ECO:0000259" key="6">
    <source>
        <dbReference type="PROSITE" id="PS50001"/>
    </source>
</evidence>
<keyword evidence="2 3" id="KW-0727">SH2 domain</keyword>
<dbReference type="InterPro" id="IPR036860">
    <property type="entry name" value="SH2_dom_sf"/>
</dbReference>
<feature type="domain" description="SH3" evidence="7">
    <location>
        <begin position="1"/>
        <end position="56"/>
    </location>
</feature>
<dbReference type="Ensembl" id="ENSSSCT00055060714.1">
    <property type="protein sequence ID" value="ENSSSCP00055048651.1"/>
    <property type="gene ID" value="ENSSSCG00055030492.1"/>
</dbReference>
<feature type="region of interest" description="Disordered" evidence="5">
    <location>
        <begin position="183"/>
        <end position="231"/>
    </location>
</feature>
<dbReference type="InterPro" id="IPR000980">
    <property type="entry name" value="SH2"/>
</dbReference>
<dbReference type="PRINTS" id="PR00401">
    <property type="entry name" value="SH2DOMAIN"/>
</dbReference>
<feature type="region of interest" description="Disordered" evidence="5">
    <location>
        <begin position="145"/>
        <end position="170"/>
    </location>
</feature>
<dbReference type="SMART" id="SM00326">
    <property type="entry name" value="SH3"/>
    <property type="match status" value="1"/>
</dbReference>
<dbReference type="Gene3D" id="2.30.30.40">
    <property type="entry name" value="SH3 Domains"/>
    <property type="match status" value="1"/>
</dbReference>
<keyword evidence="1 4" id="KW-0728">SH3 domain</keyword>
<evidence type="ECO:0000256" key="3">
    <source>
        <dbReference type="PROSITE-ProRule" id="PRU00191"/>
    </source>
</evidence>
<dbReference type="Pfam" id="PF00017">
    <property type="entry name" value="SH2"/>
    <property type="match status" value="1"/>
</dbReference>
<dbReference type="AlphaFoldDB" id="A0A8D0UMH4"/>
<dbReference type="InterPro" id="IPR036028">
    <property type="entry name" value="SH3-like_dom_sf"/>
</dbReference>
<evidence type="ECO:0000256" key="5">
    <source>
        <dbReference type="SAM" id="MobiDB-lite"/>
    </source>
</evidence>
<dbReference type="PROSITE" id="PS50002">
    <property type="entry name" value="SH3"/>
    <property type="match status" value="1"/>
</dbReference>
<evidence type="ECO:0000259" key="7">
    <source>
        <dbReference type="PROSITE" id="PS50002"/>
    </source>
</evidence>
<feature type="domain" description="SH2" evidence="6">
    <location>
        <begin position="58"/>
        <end position="149"/>
    </location>
</feature>
<dbReference type="Proteomes" id="UP000694727">
    <property type="component" value="Unplaced"/>
</dbReference>
<dbReference type="PRINTS" id="PR00452">
    <property type="entry name" value="SH3DOMAIN"/>
</dbReference>
<evidence type="ECO:0000313" key="9">
    <source>
        <dbReference type="Proteomes" id="UP000694727"/>
    </source>
</evidence>
<accession>A0A8D0UMH4</accession>
<feature type="compositionally biased region" description="Gly residues" evidence="5">
    <location>
        <begin position="300"/>
        <end position="309"/>
    </location>
</feature>
<evidence type="ECO:0000256" key="1">
    <source>
        <dbReference type="ARBA" id="ARBA00022443"/>
    </source>
</evidence>
<feature type="region of interest" description="Disordered" evidence="5">
    <location>
        <begin position="289"/>
        <end position="311"/>
    </location>
</feature>
<name>A0A8D0UMH4_PIG</name>
<proteinExistence type="predicted"/>
<evidence type="ECO:0000313" key="8">
    <source>
        <dbReference type="Ensembl" id="ENSSSCP00025014978.1"/>
    </source>
</evidence>